<dbReference type="Gene3D" id="3.20.20.300">
    <property type="entry name" value="Glycoside hydrolase, family 3, N-terminal domain"/>
    <property type="match status" value="1"/>
</dbReference>
<proteinExistence type="predicted"/>
<evidence type="ECO:0000256" key="3">
    <source>
        <dbReference type="SAM" id="Phobius"/>
    </source>
</evidence>
<dbReference type="GO" id="GO:0008422">
    <property type="term" value="F:beta-glucosidase activity"/>
    <property type="evidence" value="ECO:0007669"/>
    <property type="project" value="TreeGrafter"/>
</dbReference>
<organism evidence="7 8">
    <name type="scientific">Stephania cephalantha</name>
    <dbReference type="NCBI Taxonomy" id="152367"/>
    <lineage>
        <taxon>Eukaryota</taxon>
        <taxon>Viridiplantae</taxon>
        <taxon>Streptophyta</taxon>
        <taxon>Embryophyta</taxon>
        <taxon>Tracheophyta</taxon>
        <taxon>Spermatophyta</taxon>
        <taxon>Magnoliopsida</taxon>
        <taxon>Ranunculales</taxon>
        <taxon>Menispermaceae</taxon>
        <taxon>Menispermoideae</taxon>
        <taxon>Cissampelideae</taxon>
        <taxon>Stephania</taxon>
    </lineage>
</organism>
<evidence type="ECO:0000256" key="2">
    <source>
        <dbReference type="ARBA" id="ARBA00023295"/>
    </source>
</evidence>
<keyword evidence="2" id="KW-0326">Glycosidase</keyword>
<dbReference type="PANTHER" id="PTHR30620:SF35">
    <property type="entry name" value="GLYCOSYL HYDROLASE FAMILY PROTEIN"/>
    <property type="match status" value="1"/>
</dbReference>
<dbReference type="FunFam" id="3.40.50.1700:FF:000002">
    <property type="entry name" value="Glycosyl hydrolase family protein"/>
    <property type="match status" value="1"/>
</dbReference>
<dbReference type="Proteomes" id="UP001419268">
    <property type="component" value="Unassembled WGS sequence"/>
</dbReference>
<dbReference type="SUPFAM" id="SSF52279">
    <property type="entry name" value="Beta-D-glucan exohydrolase, C-terminal domain"/>
    <property type="match status" value="1"/>
</dbReference>
<dbReference type="InterPro" id="IPR036881">
    <property type="entry name" value="Glyco_hydro_3_C_sf"/>
</dbReference>
<dbReference type="InterPro" id="IPR017853">
    <property type="entry name" value="GH"/>
</dbReference>
<evidence type="ECO:0000313" key="8">
    <source>
        <dbReference type="Proteomes" id="UP001419268"/>
    </source>
</evidence>
<evidence type="ECO:0000256" key="1">
    <source>
        <dbReference type="ARBA" id="ARBA00022801"/>
    </source>
</evidence>
<name>A0AAP0PWF2_9MAGN</name>
<dbReference type="InterPro" id="IPR051915">
    <property type="entry name" value="Cellulose_Degrad_GH3"/>
</dbReference>
<feature type="transmembrane region" description="Helical" evidence="3">
    <location>
        <begin position="521"/>
        <end position="541"/>
    </location>
</feature>
<keyword evidence="4" id="KW-0732">Signal</keyword>
<dbReference type="GO" id="GO:0009251">
    <property type="term" value="P:glucan catabolic process"/>
    <property type="evidence" value="ECO:0007669"/>
    <property type="project" value="TreeGrafter"/>
</dbReference>
<feature type="chain" id="PRO_5042923230" description="Beta-glucosidase" evidence="4">
    <location>
        <begin position="29"/>
        <end position="544"/>
    </location>
</feature>
<gene>
    <name evidence="7" type="ORF">Scep_003543</name>
</gene>
<keyword evidence="3" id="KW-1133">Transmembrane helix</keyword>
<feature type="signal peptide" evidence="4">
    <location>
        <begin position="1"/>
        <end position="28"/>
    </location>
</feature>
<dbReference type="PANTHER" id="PTHR30620">
    <property type="entry name" value="PERIPLASMIC BETA-GLUCOSIDASE-RELATED"/>
    <property type="match status" value="1"/>
</dbReference>
<keyword evidence="3" id="KW-0812">Transmembrane</keyword>
<keyword evidence="1" id="KW-0378">Hydrolase</keyword>
<keyword evidence="3" id="KW-0472">Membrane</keyword>
<feature type="domain" description="Glycoside hydrolase family 3 C-terminal" evidence="6">
    <location>
        <begin position="299"/>
        <end position="508"/>
    </location>
</feature>
<dbReference type="PRINTS" id="PR00133">
    <property type="entry name" value="GLHYDRLASE3"/>
</dbReference>
<evidence type="ECO:0000259" key="6">
    <source>
        <dbReference type="Pfam" id="PF01915"/>
    </source>
</evidence>
<protein>
    <recommendedName>
        <fullName evidence="9">Beta-glucosidase</fullName>
    </recommendedName>
</protein>
<sequence length="544" mass="59036">MGLMLFMGTIMSTMLLYSPIMLDLDVQGKDPDLMKKIGAATALEVRATGIPYTFAPCIAVCRDPRWGRCYESYSEDHKIVQEMTQIIPGLQGDIPPGSRKGVPYVGGKTKVAACAKHFVGDGGTVKGIDENNTVINLQGLLGIHMPAYYDAIIKGVSTVMVSYSSWNGRKMHANHDLITGYLKGTLRFKGFVISDWEGIDRITSPPDANYSYSVQAAINAGIDMVMVPYHHVEFIDDLATLVKKNVIPMSRIDDAVRRILHVKFTMGLFENPLADLSLVDQLGNQAHRDLAREAVRKSLVLLKNGKSDDKPLLPLEKKASKILVAGSHANNLGFQCGGWTILWQGLSGNDITYGTTILSAIKTAVDPKTEVVYSENPDAKFVSSNGFSYAIVVVGEFPYAEIAGDSSDLTISDPGPSVITNVCGSIKCVVVVISGRPLVLEPYISQMDALVAAWLPGTEGQGVTDVLFGDYGFAGKLSRTWFKTVDQLPMNVGDPHYDPLFPFGFGLETKATMSRLSSAGVVRKVISSCIVVFVICINLFFTGI</sequence>
<keyword evidence="8" id="KW-1185">Reference proteome</keyword>
<evidence type="ECO:0000259" key="5">
    <source>
        <dbReference type="Pfam" id="PF00933"/>
    </source>
</evidence>
<dbReference type="EMBL" id="JBBNAG010000002">
    <property type="protein sequence ID" value="KAK9156969.1"/>
    <property type="molecule type" value="Genomic_DNA"/>
</dbReference>
<dbReference type="Pfam" id="PF01915">
    <property type="entry name" value="Glyco_hydro_3_C"/>
    <property type="match status" value="1"/>
</dbReference>
<evidence type="ECO:0000313" key="7">
    <source>
        <dbReference type="EMBL" id="KAK9156969.1"/>
    </source>
</evidence>
<dbReference type="Pfam" id="PF00933">
    <property type="entry name" value="Glyco_hydro_3"/>
    <property type="match status" value="1"/>
</dbReference>
<dbReference type="InterPro" id="IPR002772">
    <property type="entry name" value="Glyco_hydro_3_C"/>
</dbReference>
<dbReference type="InterPro" id="IPR036962">
    <property type="entry name" value="Glyco_hydro_3_N_sf"/>
</dbReference>
<feature type="domain" description="Glycoside hydrolase family 3 N-terminal" evidence="5">
    <location>
        <begin position="19"/>
        <end position="262"/>
    </location>
</feature>
<dbReference type="SUPFAM" id="SSF51445">
    <property type="entry name" value="(Trans)glycosidases"/>
    <property type="match status" value="1"/>
</dbReference>
<dbReference type="AlphaFoldDB" id="A0AAP0PWF2"/>
<dbReference type="InterPro" id="IPR001764">
    <property type="entry name" value="Glyco_hydro_3_N"/>
</dbReference>
<dbReference type="FunFam" id="3.20.20.300:FF:000056">
    <property type="match status" value="1"/>
</dbReference>
<evidence type="ECO:0008006" key="9">
    <source>
        <dbReference type="Google" id="ProtNLM"/>
    </source>
</evidence>
<evidence type="ECO:0000256" key="4">
    <source>
        <dbReference type="SAM" id="SignalP"/>
    </source>
</evidence>
<dbReference type="Gene3D" id="3.40.50.1700">
    <property type="entry name" value="Glycoside hydrolase family 3 C-terminal domain"/>
    <property type="match status" value="1"/>
</dbReference>
<comment type="caution">
    <text evidence="7">The sequence shown here is derived from an EMBL/GenBank/DDBJ whole genome shotgun (WGS) entry which is preliminary data.</text>
</comment>
<reference evidence="7 8" key="1">
    <citation type="submission" date="2024-01" db="EMBL/GenBank/DDBJ databases">
        <title>Genome assemblies of Stephania.</title>
        <authorList>
            <person name="Yang L."/>
        </authorList>
    </citation>
    <scope>NUCLEOTIDE SEQUENCE [LARGE SCALE GENOMIC DNA]</scope>
    <source>
        <strain evidence="7">JXDWG</strain>
        <tissue evidence="7">Leaf</tissue>
    </source>
</reference>
<accession>A0AAP0PWF2</accession>